<feature type="coiled-coil region" evidence="1">
    <location>
        <begin position="1094"/>
        <end position="1139"/>
    </location>
</feature>
<name>A0A1A9UWV7_GLOAU</name>
<keyword evidence="3" id="KW-0472">Membrane</keyword>
<dbReference type="SUPFAM" id="SSF49879">
    <property type="entry name" value="SMAD/FHA domain"/>
    <property type="match status" value="1"/>
</dbReference>
<accession>A0A1A9UWV7</accession>
<proteinExistence type="predicted"/>
<dbReference type="Pfam" id="PF00498">
    <property type="entry name" value="FHA"/>
    <property type="match status" value="1"/>
</dbReference>
<dbReference type="PANTHER" id="PTHR15715:SF37">
    <property type="entry name" value="LD47843P"/>
    <property type="match status" value="1"/>
</dbReference>
<evidence type="ECO:0000313" key="5">
    <source>
        <dbReference type="EnsemblMetazoa" id="GAUT018456-PA"/>
    </source>
</evidence>
<dbReference type="VEuPathDB" id="VectorBase:GAUT018456"/>
<feature type="coiled-coil region" evidence="1">
    <location>
        <begin position="905"/>
        <end position="939"/>
    </location>
</feature>
<dbReference type="SMART" id="SM00240">
    <property type="entry name" value="FHA"/>
    <property type="match status" value="1"/>
</dbReference>
<evidence type="ECO:0000256" key="2">
    <source>
        <dbReference type="SAM" id="MobiDB-lite"/>
    </source>
</evidence>
<dbReference type="InterPro" id="IPR008984">
    <property type="entry name" value="SMAD_FHA_dom_sf"/>
</dbReference>
<dbReference type="EnsemblMetazoa" id="GAUT018456-RA">
    <property type="protein sequence ID" value="GAUT018456-PA"/>
    <property type="gene ID" value="GAUT018456"/>
</dbReference>
<dbReference type="PROSITE" id="PS50006">
    <property type="entry name" value="FHA_DOMAIN"/>
    <property type="match status" value="1"/>
</dbReference>
<reference evidence="5" key="1">
    <citation type="submission" date="2020-05" db="UniProtKB">
        <authorList>
            <consortium name="EnsemblMetazoa"/>
        </authorList>
    </citation>
    <scope>IDENTIFICATION</scope>
    <source>
        <strain evidence="5">TTRI</strain>
    </source>
</reference>
<keyword evidence="3" id="KW-0812">Transmembrane</keyword>
<feature type="region of interest" description="Disordered" evidence="2">
    <location>
        <begin position="1067"/>
        <end position="1091"/>
    </location>
</feature>
<keyword evidence="3" id="KW-1133">Transmembrane helix</keyword>
<organism evidence="5 6">
    <name type="scientific">Glossina austeni</name>
    <name type="common">Savannah tsetse fly</name>
    <dbReference type="NCBI Taxonomy" id="7395"/>
    <lineage>
        <taxon>Eukaryota</taxon>
        <taxon>Metazoa</taxon>
        <taxon>Ecdysozoa</taxon>
        <taxon>Arthropoda</taxon>
        <taxon>Hexapoda</taxon>
        <taxon>Insecta</taxon>
        <taxon>Pterygota</taxon>
        <taxon>Neoptera</taxon>
        <taxon>Endopterygota</taxon>
        <taxon>Diptera</taxon>
        <taxon>Brachycera</taxon>
        <taxon>Muscomorpha</taxon>
        <taxon>Hippoboscoidea</taxon>
        <taxon>Glossinidae</taxon>
        <taxon>Glossina</taxon>
    </lineage>
</organism>
<feature type="coiled-coil region" evidence="1">
    <location>
        <begin position="1226"/>
        <end position="1267"/>
    </location>
</feature>
<feature type="compositionally biased region" description="Polar residues" evidence="2">
    <location>
        <begin position="1067"/>
        <end position="1084"/>
    </location>
</feature>
<evidence type="ECO:0000256" key="1">
    <source>
        <dbReference type="SAM" id="Coils"/>
    </source>
</evidence>
<evidence type="ECO:0000256" key="3">
    <source>
        <dbReference type="SAM" id="Phobius"/>
    </source>
</evidence>
<feature type="compositionally biased region" description="Basic and acidic residues" evidence="2">
    <location>
        <begin position="763"/>
        <end position="780"/>
    </location>
</feature>
<feature type="domain" description="FHA" evidence="4">
    <location>
        <begin position="397"/>
        <end position="453"/>
    </location>
</feature>
<feature type="region of interest" description="Disordered" evidence="2">
    <location>
        <begin position="1"/>
        <end position="36"/>
    </location>
</feature>
<keyword evidence="6" id="KW-1185">Reference proteome</keyword>
<dbReference type="Gene3D" id="2.60.200.20">
    <property type="match status" value="1"/>
</dbReference>
<dbReference type="InterPro" id="IPR051176">
    <property type="entry name" value="Cent_Immune-Sig_Mod"/>
</dbReference>
<dbReference type="InterPro" id="IPR000253">
    <property type="entry name" value="FHA_dom"/>
</dbReference>
<dbReference type="Proteomes" id="UP000078200">
    <property type="component" value="Unassembled WGS sequence"/>
</dbReference>
<dbReference type="STRING" id="7395.A0A1A9UWV7"/>
<dbReference type="PANTHER" id="PTHR15715">
    <property type="entry name" value="CENTROSOMAL PROTEIN OF 170 KDA"/>
    <property type="match status" value="1"/>
</dbReference>
<keyword evidence="1" id="KW-0175">Coiled coil</keyword>
<feature type="coiled-coil region" evidence="1">
    <location>
        <begin position="649"/>
        <end position="712"/>
    </location>
</feature>
<protein>
    <recommendedName>
        <fullName evidence="4">FHA domain-containing protein</fullName>
    </recommendedName>
</protein>
<sequence length="1297" mass="144081">MVLVSNEWQNSSEDEHKPTGDNSAAPSLPNATTTAIATGTPTTTLSAATSCALSTTAAVALSTTTTETTAFTTEKAPTTTSKTETIAVTNVIKSTTPGDITKGITALTTGSALPELEKLTKIVNDNISDEKEEQPLSDEQIKSEFIKTENQINDRTKQVPRASIGTSTKDDSNLDKYMLDYNTLKIMSENIKESAFFNEEMPETRGYSAGSESDTGSMLEEIATRNIPTARNSLGVLEDIEGTSFSNTNTLLASSSGKLSLPATGTQSTDPFSGGPTITPEVLNSALQSVMNAANTGNLATAAGLQSSFLNQLGIGAALSVNVAAGLHKTAKQLNASFALLESQAKNDTNVTDVDITSPGAPMSPDTNGQARIVLICEANSHPFQTRTISLTPNVECMVGRLIAKSKAAENNAIFDCKVLSRKHAVIWYTPDGKFWVKDTKSSNGTFINDNKLGESEAELHFGDVVKFGVDVLENSRKEVHGCIIACVKLYLPDGREAISIDGSAHRNQHTGEGRISFDELHRLNLYVQETSQREKLLTSKLCSIQNVLDATRKNSALCWQAMITEDQLLHRIHSLEKKLQIMEKNIPENVLRNEILKLLEDKNSYQHSAKEALRKVYQERCDAMQMFAKMETAYTQSNNECSLLRDQIMNSKQILQDVNSRLMHLEREYSDYREATMRQQQEAKEHEEQRIVELSEKLRERELECGELKRKISELLIKRAELIETEEKLLEKQAIDKLDAAIANMGEDDDVDNDDDDDIEINDERDSSPEYDGKGDVPKKNGNNVGLTISAFASDDDMNGVDEASLSKSQKISRMKRTRFSASACKKSPPKRVKESTIMKWLQNSDINKKEGSLNIFKAICNENDTSGDSSDEDQAEMTKKCKSSSVGDIGPVTDEAKVINVKCTNFAKKLKIVQKNLKRLEAEIENETNRVKLLETGAISCSADESQDTRGGDSEDYSDEEGAANNEFIMKRNGKNIKVLSKKNYSYNLLKSSVNMLREAYNEIWDSVKEQQEERETERPCKDKPLSTPAFKVKQCDNVKDDSDRSSPVDYENVSEIEDDLSSCGALTTNSSISTPGTTKINGNEKSDGKNKHLLEEELQGYKEQVEYLNEKLQKAESEAQHTLEIMQIECDDLKKKMACLNNCVVSLKDDKRALEEVINGNNINKNKTATKETEEKVSPKSAMALPAITKELSPLRESTSRDVYYELNECNSDFHAQDIKNDIECFNQDALEREEELVEYKERLEKQEEQNVQLHRELAALKSKASHPKNNLIYILPYGAVVVALLVYFLHIYF</sequence>
<feature type="compositionally biased region" description="Acidic residues" evidence="2">
    <location>
        <begin position="747"/>
        <end position="762"/>
    </location>
</feature>
<feature type="region of interest" description="Disordered" evidence="2">
    <location>
        <begin position="747"/>
        <end position="783"/>
    </location>
</feature>
<feature type="compositionally biased region" description="Polar residues" evidence="2">
    <location>
        <begin position="1"/>
        <end position="11"/>
    </location>
</feature>
<evidence type="ECO:0000259" key="4">
    <source>
        <dbReference type="PROSITE" id="PS50006"/>
    </source>
</evidence>
<feature type="transmembrane region" description="Helical" evidence="3">
    <location>
        <begin position="1275"/>
        <end position="1296"/>
    </location>
</feature>
<feature type="region of interest" description="Disordered" evidence="2">
    <location>
        <begin position="944"/>
        <end position="966"/>
    </location>
</feature>
<evidence type="ECO:0000313" key="6">
    <source>
        <dbReference type="Proteomes" id="UP000078200"/>
    </source>
</evidence>
<dbReference type="CDD" id="cd22679">
    <property type="entry name" value="FHA_SLMAP"/>
    <property type="match status" value="1"/>
</dbReference>